<evidence type="ECO:0000313" key="9">
    <source>
        <dbReference type="Proteomes" id="UP000018126"/>
    </source>
</evidence>
<dbReference type="STRING" id="1408226.T233_01134"/>
<dbReference type="EMBL" id="AYSH01000016">
    <property type="protein sequence ID" value="EST89741.1"/>
    <property type="molecule type" value="Genomic_DNA"/>
</dbReference>
<dbReference type="SUPFAM" id="SSF53850">
    <property type="entry name" value="Periplasmic binding protein-like II"/>
    <property type="match status" value="1"/>
</dbReference>
<dbReference type="Proteomes" id="UP000018126">
    <property type="component" value="Unassembled WGS sequence"/>
</dbReference>
<organism evidence="8 9">
    <name type="scientific">Vagococcus lutrae LBD1</name>
    <dbReference type="NCBI Taxonomy" id="1408226"/>
    <lineage>
        <taxon>Bacteria</taxon>
        <taxon>Bacillati</taxon>
        <taxon>Bacillota</taxon>
        <taxon>Bacilli</taxon>
        <taxon>Lactobacillales</taxon>
        <taxon>Enterococcaceae</taxon>
        <taxon>Vagococcus</taxon>
    </lineage>
</organism>
<proteinExistence type="inferred from homology"/>
<keyword evidence="5" id="KW-0564">Palmitate</keyword>
<dbReference type="PATRIC" id="fig|1408226.3.peg.1104"/>
<evidence type="ECO:0008006" key="10">
    <source>
        <dbReference type="Google" id="ProtNLM"/>
    </source>
</evidence>
<comment type="similarity">
    <text evidence="2">Belongs to the NlpA lipoprotein family.</text>
</comment>
<dbReference type="GO" id="GO:0016020">
    <property type="term" value="C:membrane"/>
    <property type="evidence" value="ECO:0007669"/>
    <property type="project" value="UniProtKB-SubCell"/>
</dbReference>
<feature type="chain" id="PRO_5004750146" description="YaeC family lipoprotein" evidence="7">
    <location>
        <begin position="27"/>
        <end position="281"/>
    </location>
</feature>
<keyword evidence="4" id="KW-0472">Membrane</keyword>
<gene>
    <name evidence="8" type="ORF">T233_01134</name>
</gene>
<name>V6Q3D4_9ENTE</name>
<reference evidence="8 9" key="1">
    <citation type="journal article" date="2013" name="Genome Announc.">
        <title>High-Quality Draft Genome Sequence of Vagococcus lutrae Strain LBD1, Isolated from the Largemouth Bass Micropterus salmoides.</title>
        <authorList>
            <person name="Lebreton F."/>
            <person name="Valentino M.D."/>
            <person name="Duncan L.B."/>
            <person name="Zeng Q."/>
            <person name="Manson McGuire A."/>
            <person name="Earl A.M."/>
            <person name="Gilmore M.S."/>
        </authorList>
    </citation>
    <scope>NUCLEOTIDE SEQUENCE [LARGE SCALE GENOMIC DNA]</scope>
    <source>
        <strain evidence="8 9">LBD1</strain>
    </source>
</reference>
<dbReference type="Pfam" id="PF03180">
    <property type="entry name" value="Lipoprotein_9"/>
    <property type="match status" value="1"/>
</dbReference>
<evidence type="ECO:0000256" key="7">
    <source>
        <dbReference type="SAM" id="SignalP"/>
    </source>
</evidence>
<evidence type="ECO:0000256" key="4">
    <source>
        <dbReference type="ARBA" id="ARBA00023136"/>
    </source>
</evidence>
<evidence type="ECO:0000256" key="3">
    <source>
        <dbReference type="ARBA" id="ARBA00022729"/>
    </source>
</evidence>
<comment type="subcellular location">
    <subcellularLocation>
        <location evidence="1">Membrane</location>
        <topology evidence="1">Lipid-anchor</topology>
    </subcellularLocation>
</comment>
<evidence type="ECO:0000256" key="5">
    <source>
        <dbReference type="ARBA" id="ARBA00023139"/>
    </source>
</evidence>
<evidence type="ECO:0000256" key="1">
    <source>
        <dbReference type="ARBA" id="ARBA00004635"/>
    </source>
</evidence>
<evidence type="ECO:0000256" key="6">
    <source>
        <dbReference type="ARBA" id="ARBA00023288"/>
    </source>
</evidence>
<keyword evidence="6" id="KW-0449">Lipoprotein</keyword>
<protein>
    <recommendedName>
        <fullName evidence="10">YaeC family lipoprotein</fullName>
    </recommendedName>
</protein>
<feature type="signal peptide" evidence="7">
    <location>
        <begin position="1"/>
        <end position="26"/>
    </location>
</feature>
<evidence type="ECO:0000256" key="2">
    <source>
        <dbReference type="ARBA" id="ARBA00008973"/>
    </source>
</evidence>
<keyword evidence="9" id="KW-1185">Reference proteome</keyword>
<dbReference type="eggNOG" id="COG1464">
    <property type="taxonomic scope" value="Bacteria"/>
</dbReference>
<dbReference type="Gene3D" id="3.40.190.10">
    <property type="entry name" value="Periplasmic binding protein-like II"/>
    <property type="match status" value="2"/>
</dbReference>
<dbReference type="InterPro" id="IPR004872">
    <property type="entry name" value="Lipoprotein_NlpA"/>
</dbReference>
<sequence length="281" mass="31359">MMKKKLWLGIGLTATLVGLWACGNKAADTADTETAAEKKEPQVVKIAAHLPTMVDIIKVAQKEMEKEGYDLQLVQVNDNQQYNELLQNKEVDANFAQHEPFMNKFNEEKKADLVAIQKIYNAKVGFYSKNVTDKKDIPEGSKVAIPSDESNEGRALAILDSEGIIKLKEGVGFNGTVKDVEENPKNLEWLTVDLLNLSETYDEKDVSLVYNYPAYIAKIGLTPKDALFLETNIDERFAIVLAAREDNQDTAEIKALKKAMTSDAVREFLEKEHGDTISVAF</sequence>
<keyword evidence="3 7" id="KW-0732">Signal</keyword>
<comment type="caution">
    <text evidence="8">The sequence shown here is derived from an EMBL/GenBank/DDBJ whole genome shotgun (WGS) entry which is preliminary data.</text>
</comment>
<dbReference type="PANTHER" id="PTHR30429:SF0">
    <property type="entry name" value="METHIONINE-BINDING LIPOPROTEIN METQ"/>
    <property type="match status" value="1"/>
</dbReference>
<dbReference type="PANTHER" id="PTHR30429">
    <property type="entry name" value="D-METHIONINE-BINDING LIPOPROTEIN METQ"/>
    <property type="match status" value="1"/>
</dbReference>
<accession>V6Q3D4</accession>
<dbReference type="AlphaFoldDB" id="V6Q3D4"/>
<evidence type="ECO:0000313" key="8">
    <source>
        <dbReference type="EMBL" id="EST89741.1"/>
    </source>
</evidence>